<dbReference type="Proteomes" id="UP001153636">
    <property type="component" value="Chromosome 1"/>
</dbReference>
<dbReference type="OrthoDB" id="10059378at2759"/>
<gene>
    <name evidence="1" type="ORF">PSYICH_LOCUS982</name>
</gene>
<sequence>MRLIALLSTKLEAHNYNVKQAIEDADLLIVQTAIEIAPSFSSEFVIGEDVDLLVLFTAKARKIPNLYLRKQGRGKKEDVFYAPQRLQYSDAVAKSMLFLHAFSGCDTTSALFNQGKI</sequence>
<accession>A0A9P0G7H9</accession>
<dbReference type="EMBL" id="OV651813">
    <property type="protein sequence ID" value="CAH1099607.1"/>
    <property type="molecule type" value="Genomic_DNA"/>
</dbReference>
<dbReference type="AlphaFoldDB" id="A0A9P0G7H9"/>
<organism evidence="1 2">
    <name type="scientific">Psylliodes chrysocephalus</name>
    <dbReference type="NCBI Taxonomy" id="3402493"/>
    <lineage>
        <taxon>Eukaryota</taxon>
        <taxon>Metazoa</taxon>
        <taxon>Ecdysozoa</taxon>
        <taxon>Arthropoda</taxon>
        <taxon>Hexapoda</taxon>
        <taxon>Insecta</taxon>
        <taxon>Pterygota</taxon>
        <taxon>Neoptera</taxon>
        <taxon>Endopterygota</taxon>
        <taxon>Coleoptera</taxon>
        <taxon>Polyphaga</taxon>
        <taxon>Cucujiformia</taxon>
        <taxon>Chrysomeloidea</taxon>
        <taxon>Chrysomelidae</taxon>
        <taxon>Galerucinae</taxon>
        <taxon>Alticini</taxon>
        <taxon>Psylliodes</taxon>
    </lineage>
</organism>
<proteinExistence type="predicted"/>
<keyword evidence="2" id="KW-1185">Reference proteome</keyword>
<evidence type="ECO:0000313" key="1">
    <source>
        <dbReference type="EMBL" id="CAH1099607.1"/>
    </source>
</evidence>
<reference evidence="1" key="1">
    <citation type="submission" date="2022-01" db="EMBL/GenBank/DDBJ databases">
        <authorList>
            <person name="King R."/>
        </authorList>
    </citation>
    <scope>NUCLEOTIDE SEQUENCE</scope>
</reference>
<name>A0A9P0G7H9_9CUCU</name>
<protein>
    <submittedName>
        <fullName evidence="1">Uncharacterized protein</fullName>
    </submittedName>
</protein>
<evidence type="ECO:0000313" key="2">
    <source>
        <dbReference type="Proteomes" id="UP001153636"/>
    </source>
</evidence>